<gene>
    <name evidence="2" type="ORF">LMG29542_06833</name>
</gene>
<sequence length="43" mass="4761">MQLVVGGKAFDLTRSETLRVSVDPKRYDSPDTNPKPSKLEVDA</sequence>
<protein>
    <submittedName>
        <fullName evidence="2">Uncharacterized protein</fullName>
    </submittedName>
</protein>
<reference evidence="2 3" key="1">
    <citation type="submission" date="2020-04" db="EMBL/GenBank/DDBJ databases">
        <authorList>
            <person name="De Canck E."/>
        </authorList>
    </citation>
    <scope>NUCLEOTIDE SEQUENCE [LARGE SCALE GENOMIC DNA]</scope>
    <source>
        <strain evidence="2 3">LMG 29542</strain>
    </source>
</reference>
<proteinExistence type="predicted"/>
<dbReference type="RefSeq" id="WP_281369932.1">
    <property type="nucleotide sequence ID" value="NZ_CADIKH010000058.1"/>
</dbReference>
<dbReference type="EMBL" id="CADIKH010000058">
    <property type="protein sequence ID" value="CAB3772264.1"/>
    <property type="molecule type" value="Genomic_DNA"/>
</dbReference>
<evidence type="ECO:0000313" key="3">
    <source>
        <dbReference type="Proteomes" id="UP000494363"/>
    </source>
</evidence>
<name>A0A6J5F1N8_9BURK</name>
<accession>A0A6J5F1N8</accession>
<feature type="region of interest" description="Disordered" evidence="1">
    <location>
        <begin position="21"/>
        <end position="43"/>
    </location>
</feature>
<evidence type="ECO:0000313" key="2">
    <source>
        <dbReference type="EMBL" id="CAB3772264.1"/>
    </source>
</evidence>
<evidence type="ECO:0000256" key="1">
    <source>
        <dbReference type="SAM" id="MobiDB-lite"/>
    </source>
</evidence>
<keyword evidence="3" id="KW-1185">Reference proteome</keyword>
<organism evidence="2 3">
    <name type="scientific">Paraburkholderia humisilvae</name>
    <dbReference type="NCBI Taxonomy" id="627669"/>
    <lineage>
        <taxon>Bacteria</taxon>
        <taxon>Pseudomonadati</taxon>
        <taxon>Pseudomonadota</taxon>
        <taxon>Betaproteobacteria</taxon>
        <taxon>Burkholderiales</taxon>
        <taxon>Burkholderiaceae</taxon>
        <taxon>Paraburkholderia</taxon>
    </lineage>
</organism>
<dbReference type="AlphaFoldDB" id="A0A6J5F1N8"/>
<dbReference type="Proteomes" id="UP000494363">
    <property type="component" value="Unassembled WGS sequence"/>
</dbReference>